<feature type="transmembrane region" description="Helical" evidence="9">
    <location>
        <begin position="290"/>
        <end position="312"/>
    </location>
</feature>
<evidence type="ECO:0000256" key="3">
    <source>
        <dbReference type="ARBA" id="ARBA00022475"/>
    </source>
</evidence>
<evidence type="ECO:0000313" key="13">
    <source>
        <dbReference type="Proteomes" id="UP001500166"/>
    </source>
</evidence>
<evidence type="ECO:0000256" key="7">
    <source>
        <dbReference type="ARBA" id="ARBA00023010"/>
    </source>
</evidence>
<evidence type="ECO:0000256" key="9">
    <source>
        <dbReference type="HAMAP-Rule" id="MF_01464"/>
    </source>
</evidence>
<keyword evidence="4 9" id="KW-0812">Transmembrane</keyword>
<evidence type="ECO:0000256" key="6">
    <source>
        <dbReference type="ARBA" id="ARBA00022989"/>
    </source>
</evidence>
<keyword evidence="13" id="KW-1185">Reference proteome</keyword>
<dbReference type="Proteomes" id="UP001500166">
    <property type="component" value="Unassembled WGS sequence"/>
</dbReference>
<feature type="transmembrane region" description="Helical" evidence="9">
    <location>
        <begin position="196"/>
        <end position="217"/>
    </location>
</feature>
<keyword evidence="3 9" id="KW-1003">Cell membrane</keyword>
<comment type="subcellular location">
    <subcellularLocation>
        <location evidence="1 9">Cell membrane</location>
        <topology evidence="1 9">Multi-pass membrane protein</topology>
    </subcellularLocation>
</comment>
<comment type="subunit">
    <text evidence="9">Forms a complex with SecD. Part of the essential Sec protein translocation apparatus which comprises SecA, SecYEG and auxiliary proteins SecDF. Other proteins may also be involved.</text>
</comment>
<feature type="domain" description="Protein export membrane protein SecD/SecF C-terminal" evidence="11">
    <location>
        <begin position="114"/>
        <end position="312"/>
    </location>
</feature>
<keyword evidence="7 9" id="KW-0811">Translocation</keyword>
<comment type="similarity">
    <text evidence="9">Belongs to the SecD/SecF family. SecF subfamily.</text>
</comment>
<comment type="function">
    <text evidence="9">Part of the Sec protein translocase complex. Interacts with the SecYEG preprotein conducting channel. SecDF uses the proton motive force (PMF) to complete protein translocation after the ATP-dependent function of SecA.</text>
</comment>
<dbReference type="HAMAP" id="MF_01464_B">
    <property type="entry name" value="SecF_B"/>
    <property type="match status" value="1"/>
</dbReference>
<keyword evidence="6 9" id="KW-1133">Transmembrane helix</keyword>
<dbReference type="InterPro" id="IPR048634">
    <property type="entry name" value="SecD_SecF_C"/>
</dbReference>
<feature type="transmembrane region" description="Helical" evidence="9">
    <location>
        <begin position="170"/>
        <end position="190"/>
    </location>
</feature>
<dbReference type="Pfam" id="PF07549">
    <property type="entry name" value="Sec_GG"/>
    <property type="match status" value="1"/>
</dbReference>
<dbReference type="InterPro" id="IPR022813">
    <property type="entry name" value="SecD/SecF_arch_bac"/>
</dbReference>
<dbReference type="NCBIfam" id="TIGR00966">
    <property type="entry name" value="transloc_SecF"/>
    <property type="match status" value="1"/>
</dbReference>
<accession>A0ABN2XST0</accession>
<name>A0ABN2XST0_9MICC</name>
<evidence type="ECO:0000256" key="1">
    <source>
        <dbReference type="ARBA" id="ARBA00004651"/>
    </source>
</evidence>
<keyword evidence="5 9" id="KW-0653">Protein transport</keyword>
<feature type="region of interest" description="Disordered" evidence="10">
    <location>
        <begin position="323"/>
        <end position="348"/>
    </location>
</feature>
<comment type="caution">
    <text evidence="12">The sequence shown here is derived from an EMBL/GenBank/DDBJ whole genome shotgun (WGS) entry which is preliminary data.</text>
</comment>
<proteinExistence type="inferred from homology"/>
<keyword evidence="2 9" id="KW-0813">Transport</keyword>
<feature type="transmembrane region" description="Helical" evidence="9">
    <location>
        <begin position="257"/>
        <end position="278"/>
    </location>
</feature>
<sequence>MSNRLASFGNDLHSGRKSYPFVQKRRLWLSLTLALVVISMLIPVVKGGFNLGIDFTGGSEFTVSGIENTDVQTGEEAVAESSDASGVTVTNIAPGTVRVQTEQLNDDQTLAVKDALQDAYGASDDQVTSNFVGPTWGQGVTQQALWGLLVFVLLATVLMALYFRTWKMSVSAVAAMMATILITAGVYSLVDFEVTPSAVIGFLTVLSYSLYDSVVVFDKVRENTKGLLSGTAPEERAKRTFSEQINLAVNQTLVRSINTSVVGILPVGAILFIGAYLLGAGTLKDLSLSLFVGIIVGTAATMFVAAPMYSWLRGLEPAVRDQERKVLDSRQTEGAPVTADPVQAGPRE</sequence>
<dbReference type="RefSeq" id="WP_344224291.1">
    <property type="nucleotide sequence ID" value="NZ_BAAAQA010000015.1"/>
</dbReference>
<dbReference type="PANTHER" id="PTHR30081">
    <property type="entry name" value="PROTEIN-EXPORT MEMBRANE PROTEIN SEC"/>
    <property type="match status" value="1"/>
</dbReference>
<evidence type="ECO:0000313" key="12">
    <source>
        <dbReference type="EMBL" id="GAA2115857.1"/>
    </source>
</evidence>
<protein>
    <recommendedName>
        <fullName evidence="9">Protein-export membrane protein SecF</fullName>
    </recommendedName>
</protein>
<reference evidence="12 13" key="1">
    <citation type="journal article" date="2019" name="Int. J. Syst. Evol. Microbiol.">
        <title>The Global Catalogue of Microorganisms (GCM) 10K type strain sequencing project: providing services to taxonomists for standard genome sequencing and annotation.</title>
        <authorList>
            <consortium name="The Broad Institute Genomics Platform"/>
            <consortium name="The Broad Institute Genome Sequencing Center for Infectious Disease"/>
            <person name="Wu L."/>
            <person name="Ma J."/>
        </authorList>
    </citation>
    <scope>NUCLEOTIDE SEQUENCE [LARGE SCALE GENOMIC DNA]</scope>
    <source>
        <strain evidence="12 13">JCM 15914</strain>
    </source>
</reference>
<evidence type="ECO:0000256" key="5">
    <source>
        <dbReference type="ARBA" id="ARBA00022927"/>
    </source>
</evidence>
<evidence type="ECO:0000256" key="8">
    <source>
        <dbReference type="ARBA" id="ARBA00023136"/>
    </source>
</evidence>
<keyword evidence="8 9" id="KW-0472">Membrane</keyword>
<organism evidence="12 13">
    <name type="scientific">Kocuria atrinae</name>
    <dbReference type="NCBI Taxonomy" id="592377"/>
    <lineage>
        <taxon>Bacteria</taxon>
        <taxon>Bacillati</taxon>
        <taxon>Actinomycetota</taxon>
        <taxon>Actinomycetes</taxon>
        <taxon>Micrococcales</taxon>
        <taxon>Micrococcaceae</taxon>
        <taxon>Kocuria</taxon>
    </lineage>
</organism>
<dbReference type="InterPro" id="IPR022646">
    <property type="entry name" value="SecD/SecF_CS"/>
</dbReference>
<feature type="transmembrane region" description="Helical" evidence="9">
    <location>
        <begin position="144"/>
        <end position="163"/>
    </location>
</feature>
<dbReference type="EMBL" id="BAAAQA010000015">
    <property type="protein sequence ID" value="GAA2115857.1"/>
    <property type="molecule type" value="Genomic_DNA"/>
</dbReference>
<dbReference type="SUPFAM" id="SSF82866">
    <property type="entry name" value="Multidrug efflux transporter AcrB transmembrane domain"/>
    <property type="match status" value="1"/>
</dbReference>
<evidence type="ECO:0000256" key="4">
    <source>
        <dbReference type="ARBA" id="ARBA00022692"/>
    </source>
</evidence>
<dbReference type="PANTHER" id="PTHR30081:SF8">
    <property type="entry name" value="PROTEIN TRANSLOCASE SUBUNIT SECF"/>
    <property type="match status" value="1"/>
</dbReference>
<dbReference type="InterPro" id="IPR005665">
    <property type="entry name" value="SecF_bac"/>
</dbReference>
<evidence type="ECO:0000259" key="11">
    <source>
        <dbReference type="Pfam" id="PF02355"/>
    </source>
</evidence>
<dbReference type="Gene3D" id="1.20.1640.10">
    <property type="entry name" value="Multidrug efflux transporter AcrB transmembrane domain"/>
    <property type="match status" value="1"/>
</dbReference>
<evidence type="ECO:0000256" key="10">
    <source>
        <dbReference type="SAM" id="MobiDB-lite"/>
    </source>
</evidence>
<dbReference type="Pfam" id="PF02355">
    <property type="entry name" value="SecD_SecF_C"/>
    <property type="match status" value="1"/>
</dbReference>
<evidence type="ECO:0000256" key="2">
    <source>
        <dbReference type="ARBA" id="ARBA00022448"/>
    </source>
</evidence>
<feature type="transmembrane region" description="Helical" evidence="9">
    <location>
        <begin position="27"/>
        <end position="45"/>
    </location>
</feature>
<gene>
    <name evidence="9 12" type="primary">secF</name>
    <name evidence="12" type="ORF">GCM10009824_14080</name>
</gene>
<dbReference type="InterPro" id="IPR022645">
    <property type="entry name" value="SecD/SecF_bac"/>
</dbReference>
<dbReference type="PRINTS" id="PR01755">
    <property type="entry name" value="SECFTRNLCASE"/>
</dbReference>